<gene>
    <name evidence="3" type="ORF">GCM10022224_008080</name>
</gene>
<comment type="caution">
    <text evidence="3">The sequence shown here is derived from an EMBL/GenBank/DDBJ whole genome shotgun (WGS) entry which is preliminary data.</text>
</comment>
<dbReference type="EMBL" id="BAAAZP010000010">
    <property type="protein sequence ID" value="GAA3647660.1"/>
    <property type="molecule type" value="Genomic_DNA"/>
</dbReference>
<dbReference type="SUPFAM" id="SSF143120">
    <property type="entry name" value="YefM-like"/>
    <property type="match status" value="1"/>
</dbReference>
<evidence type="ECO:0000256" key="1">
    <source>
        <dbReference type="ARBA" id="ARBA00009981"/>
    </source>
</evidence>
<evidence type="ECO:0000313" key="4">
    <source>
        <dbReference type="Proteomes" id="UP001500902"/>
    </source>
</evidence>
<feature type="region of interest" description="Disordered" evidence="2">
    <location>
        <begin position="169"/>
        <end position="191"/>
    </location>
</feature>
<reference evidence="4" key="1">
    <citation type="journal article" date="2019" name="Int. J. Syst. Evol. Microbiol.">
        <title>The Global Catalogue of Microorganisms (GCM) 10K type strain sequencing project: providing services to taxonomists for standard genome sequencing and annotation.</title>
        <authorList>
            <consortium name="The Broad Institute Genomics Platform"/>
            <consortium name="The Broad Institute Genome Sequencing Center for Infectious Disease"/>
            <person name="Wu L."/>
            <person name="Ma J."/>
        </authorList>
    </citation>
    <scope>NUCLEOTIDE SEQUENCE [LARGE SCALE GENOMIC DNA]</scope>
    <source>
        <strain evidence="4">JCM 16904</strain>
    </source>
</reference>
<dbReference type="InterPro" id="IPR036165">
    <property type="entry name" value="YefM-like_sf"/>
</dbReference>
<proteinExistence type="inferred from homology"/>
<evidence type="ECO:0000313" key="3">
    <source>
        <dbReference type="EMBL" id="GAA3647660.1"/>
    </source>
</evidence>
<keyword evidence="4" id="KW-1185">Reference proteome</keyword>
<dbReference type="RefSeq" id="WP_344873069.1">
    <property type="nucleotide sequence ID" value="NZ_BAAAZP010000010.1"/>
</dbReference>
<evidence type="ECO:0008006" key="5">
    <source>
        <dbReference type="Google" id="ProtNLM"/>
    </source>
</evidence>
<dbReference type="Proteomes" id="UP001500902">
    <property type="component" value="Unassembled WGS sequence"/>
</dbReference>
<protein>
    <recommendedName>
        <fullName evidence="5">Type II toxin-antitoxin system prevent-host-death family antitoxin</fullName>
    </recommendedName>
</protein>
<organism evidence="3 4">
    <name type="scientific">Nonomuraea antimicrobica</name>
    <dbReference type="NCBI Taxonomy" id="561173"/>
    <lineage>
        <taxon>Bacteria</taxon>
        <taxon>Bacillati</taxon>
        <taxon>Actinomycetota</taxon>
        <taxon>Actinomycetes</taxon>
        <taxon>Streptosporangiales</taxon>
        <taxon>Streptosporangiaceae</taxon>
        <taxon>Nonomuraea</taxon>
    </lineage>
</organism>
<accession>A0ABP7B427</accession>
<sequence length="191" mass="20230">MINSERLSYDELVALLGTPFSVEDARATWSSLIEEARNGNTVLITRERWQWAGLVPLSKVGGVWSGLPLIPVSTARSKLGDLVRQVTDPYGEPVLLGRHRTPVAGLIAAHALLDPAPSDLPAADALLVGGHTVTLSFDPVEGLALAVARDQDGGEVSAGAGRNAREALRALSEPLPWSRQDRLSTGTSAPE</sequence>
<name>A0ABP7B427_9ACTN</name>
<comment type="similarity">
    <text evidence="1">Belongs to the phD/YefM antitoxin family.</text>
</comment>
<evidence type="ECO:0000256" key="2">
    <source>
        <dbReference type="SAM" id="MobiDB-lite"/>
    </source>
</evidence>